<dbReference type="EMBL" id="JAJSPL020000006">
    <property type="protein sequence ID" value="KAK7746395.1"/>
    <property type="molecule type" value="Genomic_DNA"/>
</dbReference>
<evidence type="ECO:0000313" key="3">
    <source>
        <dbReference type="Proteomes" id="UP001320245"/>
    </source>
</evidence>
<dbReference type="AlphaFoldDB" id="A0AAN9UH49"/>
<sequence length="217" mass="22610">MAPPIVIADGSVDNRAKIALLGRLTAMVQGDDTANVYLMRLTEGLFRELIDKTQQLGPLGNTICGETLVAIAYAVCYIRHAMRTDLNVTIAERVHAEEFQRRIDASWDTLRAYYRKRFGPGFGFGPGFVFGPVFLFGPGYGYGPPNGAETRNGAGTRNGSGSGNGSSTHTGYGQGIGNGVHPAFRSGPASGPASGSGSGTGSGSGYGRGPVGYRAAN</sequence>
<comment type="caution">
    <text evidence="2">The sequence shown here is derived from an EMBL/GenBank/DDBJ whole genome shotgun (WGS) entry which is preliminary data.</text>
</comment>
<evidence type="ECO:0000256" key="1">
    <source>
        <dbReference type="SAM" id="MobiDB-lite"/>
    </source>
</evidence>
<keyword evidence="3" id="KW-1185">Reference proteome</keyword>
<name>A0AAN9UH49_9PEZI</name>
<accession>A0AAN9UH49</accession>
<gene>
    <name evidence="2" type="ORF">SLS53_002354</name>
</gene>
<feature type="region of interest" description="Disordered" evidence="1">
    <location>
        <begin position="147"/>
        <end position="217"/>
    </location>
</feature>
<dbReference type="Proteomes" id="UP001320245">
    <property type="component" value="Unassembled WGS sequence"/>
</dbReference>
<organism evidence="2 3">
    <name type="scientific">Cytospora paraplurivora</name>
    <dbReference type="NCBI Taxonomy" id="2898453"/>
    <lineage>
        <taxon>Eukaryota</taxon>
        <taxon>Fungi</taxon>
        <taxon>Dikarya</taxon>
        <taxon>Ascomycota</taxon>
        <taxon>Pezizomycotina</taxon>
        <taxon>Sordariomycetes</taxon>
        <taxon>Sordariomycetidae</taxon>
        <taxon>Diaporthales</taxon>
        <taxon>Cytosporaceae</taxon>
        <taxon>Cytospora</taxon>
    </lineage>
</organism>
<reference evidence="2 3" key="1">
    <citation type="journal article" date="2023" name="PLoS ONE">
        <title>Cytospora paraplurivora sp. nov. isolated from orchards with fruit tree decline syndrome in Ontario, Canada.</title>
        <authorList>
            <person name="Ilyukhin E."/>
            <person name="Nguyen H.D.T."/>
            <person name="Castle A.J."/>
            <person name="Ellouze W."/>
        </authorList>
    </citation>
    <scope>NUCLEOTIDE SEQUENCE [LARGE SCALE GENOMIC DNA]</scope>
    <source>
        <strain evidence="2 3">FDS-564</strain>
    </source>
</reference>
<protein>
    <submittedName>
        <fullName evidence="2">Uncharacterized protein</fullName>
    </submittedName>
</protein>
<proteinExistence type="predicted"/>
<feature type="compositionally biased region" description="Gly residues" evidence="1">
    <location>
        <begin position="194"/>
        <end position="210"/>
    </location>
</feature>
<evidence type="ECO:0000313" key="2">
    <source>
        <dbReference type="EMBL" id="KAK7746395.1"/>
    </source>
</evidence>